<comment type="caution">
    <text evidence="1">The sequence shown here is derived from an EMBL/GenBank/DDBJ whole genome shotgun (WGS) entry which is preliminary data.</text>
</comment>
<dbReference type="RefSeq" id="WP_054360887.1">
    <property type="nucleotide sequence ID" value="NZ_JAPCYQ010000001.1"/>
</dbReference>
<dbReference type="Proteomes" id="UP000048984">
    <property type="component" value="Unassembled WGS sequence"/>
</dbReference>
<keyword evidence="2" id="KW-1185">Reference proteome</keyword>
<reference evidence="1 2" key="2">
    <citation type="submission" date="2015-10" db="EMBL/GenBank/DDBJ databases">
        <title>Draft Genome Sequence of Prosthecomicrobium hirschii ATCC 27832.</title>
        <authorList>
            <person name="Daniel J."/>
            <person name="Givan S.A."/>
            <person name="Brun Y.V."/>
            <person name="Brown P.J."/>
        </authorList>
    </citation>
    <scope>NUCLEOTIDE SEQUENCE [LARGE SCALE GENOMIC DNA]</scope>
    <source>
        <strain evidence="1 2">16</strain>
    </source>
</reference>
<dbReference type="GO" id="GO:0030254">
    <property type="term" value="P:protein secretion by the type III secretion system"/>
    <property type="evidence" value="ECO:0007669"/>
    <property type="project" value="InterPro"/>
</dbReference>
<dbReference type="Gene3D" id="3.30.1460.10">
    <property type="match status" value="1"/>
</dbReference>
<proteinExistence type="predicted"/>
<dbReference type="AlphaFoldDB" id="A0A0N8GFM3"/>
<sequence>MSIETFKSLLTAFGDGIGLPGLEPDPEGYVALGFDDLQVHLQYEADDDVVVAFCKIGTIDEDRREGILAWLLGANLFWQATRGATIAIDPVEDLVFVQQRLELERTEPARFEGWLGTFVDVADHWQGRLAAVNAGEPIDADSTPGPTAGGSDIQILV</sequence>
<reference evidence="1 2" key="1">
    <citation type="submission" date="2015-09" db="EMBL/GenBank/DDBJ databases">
        <authorList>
            <consortium name="Swine Surveillance"/>
        </authorList>
    </citation>
    <scope>NUCLEOTIDE SEQUENCE [LARGE SCALE GENOMIC DNA]</scope>
    <source>
        <strain evidence="1 2">16</strain>
    </source>
</reference>
<dbReference type="InterPro" id="IPR010261">
    <property type="entry name" value="Tir_chaperone"/>
</dbReference>
<dbReference type="SUPFAM" id="SSF69635">
    <property type="entry name" value="Type III secretory system chaperone-like"/>
    <property type="match status" value="1"/>
</dbReference>
<protein>
    <recommendedName>
        <fullName evidence="3">Type III secretion protein</fullName>
    </recommendedName>
</protein>
<organism evidence="1 2">
    <name type="scientific">Prosthecodimorpha hirschii</name>
    <dbReference type="NCBI Taxonomy" id="665126"/>
    <lineage>
        <taxon>Bacteria</taxon>
        <taxon>Pseudomonadati</taxon>
        <taxon>Pseudomonadota</taxon>
        <taxon>Alphaproteobacteria</taxon>
        <taxon>Hyphomicrobiales</taxon>
        <taxon>Ancalomicrobiaceae</taxon>
        <taxon>Prosthecodimorpha</taxon>
    </lineage>
</organism>
<dbReference type="EMBL" id="LJYW01000001">
    <property type="protein sequence ID" value="KPL54721.1"/>
    <property type="molecule type" value="Genomic_DNA"/>
</dbReference>
<evidence type="ECO:0000313" key="2">
    <source>
        <dbReference type="Proteomes" id="UP000048984"/>
    </source>
</evidence>
<evidence type="ECO:0000313" key="1">
    <source>
        <dbReference type="EMBL" id="KPL54721.1"/>
    </source>
</evidence>
<dbReference type="Pfam" id="PF05932">
    <property type="entry name" value="CesT"/>
    <property type="match status" value="1"/>
</dbReference>
<name>A0A0N8GFM3_9HYPH</name>
<accession>A0A0N8GFM3</accession>
<dbReference type="CDD" id="cd16364">
    <property type="entry name" value="T3SC_I-like"/>
    <property type="match status" value="1"/>
</dbReference>
<gene>
    <name evidence="1" type="ORF">ABB55_22900</name>
</gene>
<evidence type="ECO:0008006" key="3">
    <source>
        <dbReference type="Google" id="ProtNLM"/>
    </source>
</evidence>